<keyword evidence="5" id="KW-1185">Reference proteome</keyword>
<reference evidence="4 5" key="1">
    <citation type="submission" date="2019-04" db="EMBL/GenBank/DDBJ databases">
        <title>Sphingomonas psychrotolerans sp. nov., isolated from soil in the Tianshan Mountains, Xinjiang, China.</title>
        <authorList>
            <person name="Luo Y."/>
            <person name="Sheng H."/>
        </authorList>
    </citation>
    <scope>NUCLEOTIDE SEQUENCE [LARGE SCALE GENOMIC DNA]</scope>
    <source>
        <strain evidence="4 5">KIS18-15</strain>
    </source>
</reference>
<feature type="signal peptide" evidence="2">
    <location>
        <begin position="1"/>
        <end position="21"/>
    </location>
</feature>
<dbReference type="Proteomes" id="UP000309848">
    <property type="component" value="Unassembled WGS sequence"/>
</dbReference>
<dbReference type="Gene3D" id="3.40.50.1820">
    <property type="entry name" value="alpha/beta hydrolase"/>
    <property type="match status" value="1"/>
</dbReference>
<dbReference type="PANTHER" id="PTHR48081:SF6">
    <property type="entry name" value="PEPTIDASE S9 PROLYL OLIGOPEPTIDASE CATALYTIC DOMAIN-CONTAINING PROTEIN"/>
    <property type="match status" value="1"/>
</dbReference>
<keyword evidence="1 4" id="KW-0378">Hydrolase</keyword>
<proteinExistence type="predicted"/>
<dbReference type="InterPro" id="IPR050300">
    <property type="entry name" value="GDXG_lipolytic_enzyme"/>
</dbReference>
<comment type="caution">
    <text evidence="4">The sequence shown here is derived from an EMBL/GenBank/DDBJ whole genome shotgun (WGS) entry which is preliminary data.</text>
</comment>
<feature type="chain" id="PRO_5020964909" evidence="2">
    <location>
        <begin position="22"/>
        <end position="329"/>
    </location>
</feature>
<dbReference type="InterPro" id="IPR049492">
    <property type="entry name" value="BD-FAE-like_dom"/>
</dbReference>
<dbReference type="PANTHER" id="PTHR48081">
    <property type="entry name" value="AB HYDROLASE SUPERFAMILY PROTEIN C4A8.06C"/>
    <property type="match status" value="1"/>
</dbReference>
<gene>
    <name evidence="4" type="ORF">E5A74_04410</name>
</gene>
<dbReference type="RefSeq" id="WP_135983009.1">
    <property type="nucleotide sequence ID" value="NZ_JAASQM010000001.1"/>
</dbReference>
<evidence type="ECO:0000259" key="3">
    <source>
        <dbReference type="Pfam" id="PF20434"/>
    </source>
</evidence>
<keyword evidence="2" id="KW-0732">Signal</keyword>
<organism evidence="4 5">
    <name type="scientific">Sphingomonas naasensis</name>
    <dbReference type="NCBI Taxonomy" id="1344951"/>
    <lineage>
        <taxon>Bacteria</taxon>
        <taxon>Pseudomonadati</taxon>
        <taxon>Pseudomonadota</taxon>
        <taxon>Alphaproteobacteria</taxon>
        <taxon>Sphingomonadales</taxon>
        <taxon>Sphingomonadaceae</taxon>
        <taxon>Sphingomonas</taxon>
    </lineage>
</organism>
<evidence type="ECO:0000256" key="2">
    <source>
        <dbReference type="SAM" id="SignalP"/>
    </source>
</evidence>
<dbReference type="SUPFAM" id="SSF53474">
    <property type="entry name" value="alpha/beta-Hydrolases"/>
    <property type="match status" value="1"/>
</dbReference>
<evidence type="ECO:0000313" key="4">
    <source>
        <dbReference type="EMBL" id="TGX46397.1"/>
    </source>
</evidence>
<protein>
    <submittedName>
        <fullName evidence="4">Alpha/beta hydrolase</fullName>
    </submittedName>
</protein>
<accession>A0A4S1WVG6</accession>
<dbReference type="AlphaFoldDB" id="A0A4S1WVG6"/>
<dbReference type="Pfam" id="PF20434">
    <property type="entry name" value="BD-FAE"/>
    <property type="match status" value="1"/>
</dbReference>
<evidence type="ECO:0000313" key="5">
    <source>
        <dbReference type="Proteomes" id="UP000309848"/>
    </source>
</evidence>
<name>A0A4S1WVG6_9SPHN</name>
<dbReference type="InterPro" id="IPR029058">
    <property type="entry name" value="AB_hydrolase_fold"/>
</dbReference>
<feature type="domain" description="BD-FAE-like" evidence="3">
    <location>
        <begin position="98"/>
        <end position="283"/>
    </location>
</feature>
<sequence length="329" mass="35014">MKFDRRSALLAALATPIAASAQTAPPKGDKTLPAGLTDPTETIDLWPKGVPGKPTKLPIEKVEERSTNAMLADRSVSGVANPRLAVFRPRIANGASVLIMPGGGYVRIVLDHEGYVLARWLAAQGFTAYVLFYRLPGDGWGAGPNVALSDAQRAMRLIRARALRDALDPERVAAIGFSAGGHLCADLATRHAVKTYDPVDAADKLGARPMVAAPIYPVISMSAPDAHMGSRKQLIGENASPALEAAHAPHRNVDRNTPPCFLLHAEDDDVVPVENSLLMRAALKQAGVPVETHLFTHGGHGFGMTRVAGKPAAVWPELFLSWARSQGFA</sequence>
<dbReference type="EMBL" id="SRXU01000001">
    <property type="protein sequence ID" value="TGX46397.1"/>
    <property type="molecule type" value="Genomic_DNA"/>
</dbReference>
<evidence type="ECO:0000256" key="1">
    <source>
        <dbReference type="ARBA" id="ARBA00022801"/>
    </source>
</evidence>
<dbReference type="OrthoDB" id="9771666at2"/>
<dbReference type="GO" id="GO:0016787">
    <property type="term" value="F:hydrolase activity"/>
    <property type="evidence" value="ECO:0007669"/>
    <property type="project" value="UniProtKB-KW"/>
</dbReference>